<keyword evidence="1 6" id="KW-0645">Protease</keyword>
<evidence type="ECO:0000256" key="2">
    <source>
        <dbReference type="ARBA" id="ARBA00022723"/>
    </source>
</evidence>
<keyword evidence="11" id="KW-1185">Reference proteome</keyword>
<evidence type="ECO:0000256" key="1">
    <source>
        <dbReference type="ARBA" id="ARBA00022670"/>
    </source>
</evidence>
<dbReference type="KEGG" id="ote:Oter_3095"/>
<comment type="similarity">
    <text evidence="6">Belongs to the peptidase M3B family.</text>
</comment>
<dbReference type="STRING" id="452637.Oter_3095"/>
<feature type="domain" description="Oligopeptidase F N-terminal" evidence="9">
    <location>
        <begin position="127"/>
        <end position="194"/>
    </location>
</feature>
<evidence type="ECO:0000256" key="5">
    <source>
        <dbReference type="ARBA" id="ARBA00023049"/>
    </source>
</evidence>
<keyword evidence="7" id="KW-0732">Signal</keyword>
<comment type="cofactor">
    <cofactor evidence="6">
        <name>Zn(2+)</name>
        <dbReference type="ChEBI" id="CHEBI:29105"/>
    </cofactor>
    <text evidence="6">Binds 1 zinc ion.</text>
</comment>
<dbReference type="Proteomes" id="UP000007013">
    <property type="component" value="Chromosome"/>
</dbReference>
<dbReference type="GO" id="GO:0046872">
    <property type="term" value="F:metal ion binding"/>
    <property type="evidence" value="ECO:0007669"/>
    <property type="project" value="UniProtKB-UniRule"/>
</dbReference>
<sequence>MFFATLPWFSPLLHAADSAAPAADPGTTWDLTPLYADEAAWRAAKDRVAAGIPKIKDFEGRLGESAATLLQAMDFVQGLRDEFVRLSVYASLVLDENTRNSAALERTQELGLLGTQFAQAMSVIDPELLVVGEEKIRGFLDREPGLKPYRFSLLEVLRAAPHTLGREAEGVLSAASLVTGTPGSLYGILANADMPWPTIKLSDGTEARLDQSGYARWRASANRADREAVFDAFWKKVRDYERTFGVTLFSQMKTDWFNASTRKYPSTLAAALDADNIPEAVYRTLLAETNANLPTLHRYFKLRARMLGVSEMHYWDIYPPIVALDKKFPLSTSRDLAIHAVAPLGAEYQKLFADSLSGRYTHYYPQPGKRAGAYMNGSVHNAHAYVLMNYNDDYESLSTLAHEWGHGVHSLLANANQPSPDARYSIFTAEIASTQNEVLLLDHMLKVAQSDDERLYYLGSALENMRGTFFRQAMFAEFELAIHEAVEKGNSLSGAKLSQMYGDILRRYHGDAQGVVKIDDLVTVEWAYIPHFYRRFYVYQYATSIAAGTAFADRILAHEPGAVDTYLGLLKAGGSDHPYELVKRAGVDLATPAPYRALVARMNSIMDQIEAILAKRNR</sequence>
<dbReference type="CDD" id="cd09608">
    <property type="entry name" value="M3B_PepF"/>
    <property type="match status" value="1"/>
</dbReference>
<dbReference type="Gene3D" id="1.20.140.70">
    <property type="entry name" value="Oligopeptidase f, N-terminal domain"/>
    <property type="match status" value="1"/>
</dbReference>
<dbReference type="InterPro" id="IPR045090">
    <property type="entry name" value="Pept_M3A_M3B"/>
</dbReference>
<reference evidence="10 11" key="1">
    <citation type="journal article" date="2011" name="J. Bacteriol.">
        <title>Genome sequence of the verrucomicrobium Opitutus terrae PB90-1, an abundant inhabitant of rice paddy soil ecosystems.</title>
        <authorList>
            <person name="van Passel M.W."/>
            <person name="Kant R."/>
            <person name="Palva A."/>
            <person name="Copeland A."/>
            <person name="Lucas S."/>
            <person name="Lapidus A."/>
            <person name="Glavina del Rio T."/>
            <person name="Pitluck S."/>
            <person name="Goltsman E."/>
            <person name="Clum A."/>
            <person name="Sun H."/>
            <person name="Schmutz J."/>
            <person name="Larimer F.W."/>
            <person name="Land M.L."/>
            <person name="Hauser L."/>
            <person name="Kyrpides N."/>
            <person name="Mikhailova N."/>
            <person name="Richardson P.P."/>
            <person name="Janssen P.H."/>
            <person name="de Vos W.M."/>
            <person name="Smidt H."/>
        </authorList>
    </citation>
    <scope>NUCLEOTIDE SEQUENCE [LARGE SCALE GENOMIC DNA]</scope>
    <source>
        <strain evidence="11">DSM 11246 / JCM 15787 / PB90-1</strain>
    </source>
</reference>
<dbReference type="PANTHER" id="PTHR11804">
    <property type="entry name" value="PROTEASE M3 THIMET OLIGOPEPTIDASE-RELATED"/>
    <property type="match status" value="1"/>
</dbReference>
<keyword evidence="5 6" id="KW-0482">Metalloprotease</keyword>
<feature type="chain" id="PRO_5012926272" description="Oligopeptidase F" evidence="7">
    <location>
        <begin position="16"/>
        <end position="618"/>
    </location>
</feature>
<dbReference type="NCBIfam" id="TIGR00181">
    <property type="entry name" value="pepF"/>
    <property type="match status" value="1"/>
</dbReference>
<dbReference type="Pfam" id="PF08439">
    <property type="entry name" value="Peptidase_M3_N"/>
    <property type="match status" value="1"/>
</dbReference>
<dbReference type="InterPro" id="IPR004438">
    <property type="entry name" value="Peptidase_M3B"/>
</dbReference>
<dbReference type="InterPro" id="IPR013647">
    <property type="entry name" value="OligopepF_N_dom"/>
</dbReference>
<dbReference type="GO" id="GO:0006508">
    <property type="term" value="P:proteolysis"/>
    <property type="evidence" value="ECO:0007669"/>
    <property type="project" value="UniProtKB-KW"/>
</dbReference>
<evidence type="ECO:0000256" key="7">
    <source>
        <dbReference type="SAM" id="SignalP"/>
    </source>
</evidence>
<proteinExistence type="inferred from homology"/>
<comment type="function">
    <text evidence="6">Has oligopeptidase activity and degrades a variety of small bioactive peptides.</text>
</comment>
<dbReference type="EMBL" id="CP001032">
    <property type="protein sequence ID" value="ACB76375.1"/>
    <property type="molecule type" value="Genomic_DNA"/>
</dbReference>
<dbReference type="Pfam" id="PF01432">
    <property type="entry name" value="Peptidase_M3"/>
    <property type="match status" value="1"/>
</dbReference>
<dbReference type="eggNOG" id="COG1164">
    <property type="taxonomic scope" value="Bacteria"/>
</dbReference>
<dbReference type="HOGENOM" id="CLU_021290_2_0_0"/>
<evidence type="ECO:0000259" key="8">
    <source>
        <dbReference type="Pfam" id="PF01432"/>
    </source>
</evidence>
<gene>
    <name evidence="10" type="ordered locus">Oter_3095</name>
</gene>
<evidence type="ECO:0000259" key="9">
    <source>
        <dbReference type="Pfam" id="PF08439"/>
    </source>
</evidence>
<accession>B1ZZH2</accession>
<dbReference type="AlphaFoldDB" id="B1ZZH2"/>
<keyword evidence="3 6" id="KW-0378">Hydrolase</keyword>
<evidence type="ECO:0000313" key="10">
    <source>
        <dbReference type="EMBL" id="ACB76375.1"/>
    </source>
</evidence>
<keyword evidence="4 6" id="KW-0862">Zinc</keyword>
<dbReference type="EC" id="3.4.24.-" evidence="6"/>
<dbReference type="GO" id="GO:0004222">
    <property type="term" value="F:metalloendopeptidase activity"/>
    <property type="evidence" value="ECO:0007669"/>
    <property type="project" value="UniProtKB-UniRule"/>
</dbReference>
<dbReference type="InterPro" id="IPR001567">
    <property type="entry name" value="Pept_M3A_M3B_dom"/>
</dbReference>
<evidence type="ECO:0000256" key="3">
    <source>
        <dbReference type="ARBA" id="ARBA00022801"/>
    </source>
</evidence>
<protein>
    <recommendedName>
        <fullName evidence="6">Oligopeptidase F</fullName>
        <ecNumber evidence="6">3.4.24.-</ecNumber>
    </recommendedName>
</protein>
<dbReference type="InterPro" id="IPR042088">
    <property type="entry name" value="OligoPept_F_C"/>
</dbReference>
<keyword evidence="2 6" id="KW-0479">Metal-binding</keyword>
<dbReference type="PANTHER" id="PTHR11804:SF84">
    <property type="entry name" value="SACCHAROLYSIN"/>
    <property type="match status" value="1"/>
</dbReference>
<dbReference type="SUPFAM" id="SSF55486">
    <property type="entry name" value="Metalloproteases ('zincins'), catalytic domain"/>
    <property type="match status" value="1"/>
</dbReference>
<organism evidence="10 11">
    <name type="scientific">Opitutus terrae (strain DSM 11246 / JCM 15787 / PB90-1)</name>
    <dbReference type="NCBI Taxonomy" id="452637"/>
    <lineage>
        <taxon>Bacteria</taxon>
        <taxon>Pseudomonadati</taxon>
        <taxon>Verrucomicrobiota</taxon>
        <taxon>Opitutia</taxon>
        <taxon>Opitutales</taxon>
        <taxon>Opitutaceae</taxon>
        <taxon>Opitutus</taxon>
    </lineage>
</organism>
<evidence type="ECO:0000313" key="11">
    <source>
        <dbReference type="Proteomes" id="UP000007013"/>
    </source>
</evidence>
<dbReference type="Gene3D" id="1.10.1370.20">
    <property type="entry name" value="Oligoendopeptidase f, C-terminal domain"/>
    <property type="match status" value="1"/>
</dbReference>
<evidence type="ECO:0000256" key="4">
    <source>
        <dbReference type="ARBA" id="ARBA00022833"/>
    </source>
</evidence>
<dbReference type="Gene3D" id="1.10.287.830">
    <property type="entry name" value="putative peptidase helix hairpin domain like"/>
    <property type="match status" value="1"/>
</dbReference>
<feature type="domain" description="Peptidase M3A/M3B catalytic" evidence="8">
    <location>
        <begin position="220"/>
        <end position="595"/>
    </location>
</feature>
<name>B1ZZH2_OPITP</name>
<dbReference type="GO" id="GO:0006518">
    <property type="term" value="P:peptide metabolic process"/>
    <property type="evidence" value="ECO:0007669"/>
    <property type="project" value="TreeGrafter"/>
</dbReference>
<feature type="signal peptide" evidence="7">
    <location>
        <begin position="1"/>
        <end position="15"/>
    </location>
</feature>
<evidence type="ECO:0000256" key="6">
    <source>
        <dbReference type="RuleBase" id="RU368091"/>
    </source>
</evidence>